<feature type="domain" description="Amidohydrolase-related" evidence="2">
    <location>
        <begin position="119"/>
        <end position="350"/>
    </location>
</feature>
<dbReference type="GO" id="GO:0016787">
    <property type="term" value="F:hydrolase activity"/>
    <property type="evidence" value="ECO:0007669"/>
    <property type="project" value="InterPro"/>
</dbReference>
<dbReference type="InterPro" id="IPR006680">
    <property type="entry name" value="Amidohydro-rel"/>
</dbReference>
<evidence type="ECO:0000256" key="1">
    <source>
        <dbReference type="ARBA" id="ARBA00038310"/>
    </source>
</evidence>
<accession>A0A7S1A9M2</accession>
<protein>
    <recommendedName>
        <fullName evidence="2">Amidohydrolase-related domain-containing protein</fullName>
    </recommendedName>
</protein>
<name>A0A7S1A9M2_NOCSC</name>
<dbReference type="AlphaFoldDB" id="A0A7S1A9M2"/>
<comment type="similarity">
    <text evidence="1">Belongs to the metallo-dependent hydrolases superfamily.</text>
</comment>
<dbReference type="SUPFAM" id="SSF51556">
    <property type="entry name" value="Metallo-dependent hydrolases"/>
    <property type="match status" value="1"/>
</dbReference>
<dbReference type="Pfam" id="PF04909">
    <property type="entry name" value="Amidohydro_2"/>
    <property type="match status" value="1"/>
</dbReference>
<evidence type="ECO:0000259" key="2">
    <source>
        <dbReference type="Pfam" id="PF04909"/>
    </source>
</evidence>
<gene>
    <name evidence="3" type="ORF">NSCI0253_LOCUS21042</name>
</gene>
<dbReference type="InterPro" id="IPR032466">
    <property type="entry name" value="Metal_Hydrolase"/>
</dbReference>
<evidence type="ECO:0000313" key="3">
    <source>
        <dbReference type="EMBL" id="CAD8846692.1"/>
    </source>
</evidence>
<sequence>MAGVGVTSWTPATQVEWLALTTEEPLEPDLPIVDAQHHMYFSTDRTDRRAEHPAHYMVEELAADVNSGHLIVATVYVESGAMYRAFGPDHLKYTGETEFAQGVAAIGEAGVLGHCRMVAGIIGSGDPSCTRDQLAELISIHHNSSRNFRGLRFCGGAPERIPWRSPELRSALQLMSDHSYVLDVNGPESFPIDFHSVLGDVDEIACSFPDLTIVLEHCGGFVGPTAFQGEDGSEALLAWKLWIGSLARRPNVHVKIGGLVMPQNGFDLEVRAHPVGSRELAGLLLPFVGHVLDCFGADRCMFESNFPMAKSGVSYNILWNAFKRLAGRKGLTASEKEAVFARTAARVYRIPI</sequence>
<proteinExistence type="inferred from homology"/>
<organism evidence="3">
    <name type="scientific">Noctiluca scintillans</name>
    <name type="common">Sea sparkle</name>
    <name type="synonym">Red tide dinoflagellate</name>
    <dbReference type="NCBI Taxonomy" id="2966"/>
    <lineage>
        <taxon>Eukaryota</taxon>
        <taxon>Sar</taxon>
        <taxon>Alveolata</taxon>
        <taxon>Dinophyceae</taxon>
        <taxon>Noctilucales</taxon>
        <taxon>Noctilucaceae</taxon>
        <taxon>Noctiluca</taxon>
    </lineage>
</organism>
<dbReference type="PANTHER" id="PTHR43569">
    <property type="entry name" value="AMIDOHYDROLASE"/>
    <property type="match status" value="1"/>
</dbReference>
<dbReference type="EMBL" id="HBFQ01029871">
    <property type="protein sequence ID" value="CAD8846692.1"/>
    <property type="molecule type" value="Transcribed_RNA"/>
</dbReference>
<reference evidence="3" key="1">
    <citation type="submission" date="2021-01" db="EMBL/GenBank/DDBJ databases">
        <authorList>
            <person name="Corre E."/>
            <person name="Pelletier E."/>
            <person name="Niang G."/>
            <person name="Scheremetjew M."/>
            <person name="Finn R."/>
            <person name="Kale V."/>
            <person name="Holt S."/>
            <person name="Cochrane G."/>
            <person name="Meng A."/>
            <person name="Brown T."/>
            <person name="Cohen L."/>
        </authorList>
    </citation>
    <scope>NUCLEOTIDE SEQUENCE</scope>
</reference>
<dbReference type="InterPro" id="IPR052350">
    <property type="entry name" value="Metallo-dep_Lactonases"/>
</dbReference>
<dbReference type="Gene3D" id="3.20.20.140">
    <property type="entry name" value="Metal-dependent hydrolases"/>
    <property type="match status" value="1"/>
</dbReference>
<dbReference type="PANTHER" id="PTHR43569:SF1">
    <property type="entry name" value="BLL3371 PROTEIN"/>
    <property type="match status" value="1"/>
</dbReference>